<feature type="region of interest" description="Disordered" evidence="1">
    <location>
        <begin position="63"/>
        <end position="86"/>
    </location>
</feature>
<feature type="compositionally biased region" description="Basic and acidic residues" evidence="1">
    <location>
        <begin position="75"/>
        <end position="86"/>
    </location>
</feature>
<feature type="region of interest" description="Disordered" evidence="1">
    <location>
        <begin position="1"/>
        <end position="36"/>
    </location>
</feature>
<name>A0ABS8VNH6_DATST</name>
<reference evidence="2 3" key="1">
    <citation type="journal article" date="2021" name="BMC Genomics">
        <title>Datura genome reveals duplications of psychoactive alkaloid biosynthetic genes and high mutation rate following tissue culture.</title>
        <authorList>
            <person name="Rajewski A."/>
            <person name="Carter-House D."/>
            <person name="Stajich J."/>
            <person name="Litt A."/>
        </authorList>
    </citation>
    <scope>NUCLEOTIDE SEQUENCE [LARGE SCALE GENOMIC DNA]</scope>
    <source>
        <strain evidence="2">AR-01</strain>
    </source>
</reference>
<evidence type="ECO:0000313" key="3">
    <source>
        <dbReference type="Proteomes" id="UP000823775"/>
    </source>
</evidence>
<comment type="caution">
    <text evidence="2">The sequence shown here is derived from an EMBL/GenBank/DDBJ whole genome shotgun (WGS) entry which is preliminary data.</text>
</comment>
<dbReference type="Proteomes" id="UP000823775">
    <property type="component" value="Unassembled WGS sequence"/>
</dbReference>
<sequence length="86" mass="9575">QVTRNNEEYKNDNNNHKKAKEKTYDTKEGGGGHKVNGTLLKVLTSGKVVGKIGEWKEVNMNGKAKDITKENQGNKGEKTDEIPAKY</sequence>
<proteinExistence type="predicted"/>
<dbReference type="EMBL" id="JACEIK010005613">
    <property type="protein sequence ID" value="MCE0481902.1"/>
    <property type="molecule type" value="Genomic_DNA"/>
</dbReference>
<evidence type="ECO:0000313" key="2">
    <source>
        <dbReference type="EMBL" id="MCE0481902.1"/>
    </source>
</evidence>
<feature type="compositionally biased region" description="Basic and acidic residues" evidence="1">
    <location>
        <begin position="1"/>
        <end position="31"/>
    </location>
</feature>
<protein>
    <submittedName>
        <fullName evidence="2">Uncharacterized protein</fullName>
    </submittedName>
</protein>
<gene>
    <name evidence="2" type="ORF">HAX54_040090</name>
</gene>
<evidence type="ECO:0000256" key="1">
    <source>
        <dbReference type="SAM" id="MobiDB-lite"/>
    </source>
</evidence>
<organism evidence="2 3">
    <name type="scientific">Datura stramonium</name>
    <name type="common">Jimsonweed</name>
    <name type="synonym">Common thornapple</name>
    <dbReference type="NCBI Taxonomy" id="4076"/>
    <lineage>
        <taxon>Eukaryota</taxon>
        <taxon>Viridiplantae</taxon>
        <taxon>Streptophyta</taxon>
        <taxon>Embryophyta</taxon>
        <taxon>Tracheophyta</taxon>
        <taxon>Spermatophyta</taxon>
        <taxon>Magnoliopsida</taxon>
        <taxon>eudicotyledons</taxon>
        <taxon>Gunneridae</taxon>
        <taxon>Pentapetalae</taxon>
        <taxon>asterids</taxon>
        <taxon>lamiids</taxon>
        <taxon>Solanales</taxon>
        <taxon>Solanaceae</taxon>
        <taxon>Solanoideae</taxon>
        <taxon>Datureae</taxon>
        <taxon>Datura</taxon>
    </lineage>
</organism>
<feature type="non-terminal residue" evidence="2">
    <location>
        <position position="1"/>
    </location>
</feature>
<accession>A0ABS8VNH6</accession>
<keyword evidence="3" id="KW-1185">Reference proteome</keyword>